<name>A0ABU0E8G8_9FIRM</name>
<evidence type="ECO:0000259" key="5">
    <source>
        <dbReference type="Pfam" id="PF02782"/>
    </source>
</evidence>
<dbReference type="InterPro" id="IPR018485">
    <property type="entry name" value="FGGY_C"/>
</dbReference>
<dbReference type="RefSeq" id="WP_307411914.1">
    <property type="nucleotide sequence ID" value="NZ_JAUSUR010000010.1"/>
</dbReference>
<dbReference type="InterPro" id="IPR043129">
    <property type="entry name" value="ATPase_NBD"/>
</dbReference>
<dbReference type="Gene3D" id="3.30.420.40">
    <property type="match status" value="2"/>
</dbReference>
<evidence type="ECO:0000313" key="7">
    <source>
        <dbReference type="Proteomes" id="UP001230220"/>
    </source>
</evidence>
<keyword evidence="3 6" id="KW-0418">Kinase</keyword>
<dbReference type="EMBL" id="JAUSUR010000010">
    <property type="protein sequence ID" value="MDQ0363189.1"/>
    <property type="molecule type" value="Genomic_DNA"/>
</dbReference>
<evidence type="ECO:0000256" key="2">
    <source>
        <dbReference type="ARBA" id="ARBA00022679"/>
    </source>
</evidence>
<sequence>MSIEKIKEQIIEGEIVLGIELGSTRIKAVLIDVNHTPIAKGNYEWKSQYINDIFTYSLDDIWKGIQSCYKSLKDNVKEEYGVIIRKIASIGISGMMHGYMVFDKDDRLLVPFRTWQNTTTECASKKLTKLFDYKIPQRWCISHLYQAILNDENHVENINYMTTLSGYIHYKLTGNKVVGVGEASGMFPIDLDKKNYNNEMINAFDNLVKNHNYNWKIKDILPKVLLAGELAGTLTLEGSLLLDNDGDLQSGCIFCPPEGDAGTGMVATNTISERSCNISAGTSIFSMVVIEKELSRVYEELDLVMTPDGKLVTMVHVNNCTSDLNEWMDLFSEVLKTFGVTVQRDYLYEHLFKQIETADMDNESMLLYNFLSGEHILQLVNGCPLFVRSPNSNLSLSNFMKVQLYSTICVLKLGMDLLQEEGIKIDYVLAHGGLFKTRGVVDKIVSSALNVPVSLMETANEGGAWGMAILASYIGSSQSLESYLNNIVFSKVTKRTINPDLLMMKSYNEYAKRYTKGLPVVKLASQTINKEF</sequence>
<dbReference type="InterPro" id="IPR050406">
    <property type="entry name" value="FGGY_Carb_Kinase"/>
</dbReference>
<feature type="domain" description="Carbohydrate kinase FGGY C-terminal" evidence="5">
    <location>
        <begin position="277"/>
        <end position="473"/>
    </location>
</feature>
<evidence type="ECO:0000256" key="1">
    <source>
        <dbReference type="ARBA" id="ARBA00009156"/>
    </source>
</evidence>
<evidence type="ECO:0000259" key="4">
    <source>
        <dbReference type="Pfam" id="PF00370"/>
    </source>
</evidence>
<dbReference type="InterPro" id="IPR018484">
    <property type="entry name" value="FGGY_N"/>
</dbReference>
<accession>A0ABU0E8G8</accession>
<feature type="domain" description="Carbohydrate kinase FGGY N-terminal" evidence="4">
    <location>
        <begin position="15"/>
        <end position="237"/>
    </location>
</feature>
<comment type="caution">
    <text evidence="6">The sequence shown here is derived from an EMBL/GenBank/DDBJ whole genome shotgun (WGS) entry which is preliminary data.</text>
</comment>
<organism evidence="6 7">
    <name type="scientific">Breznakia pachnodae</name>
    <dbReference type="NCBI Taxonomy" id="265178"/>
    <lineage>
        <taxon>Bacteria</taxon>
        <taxon>Bacillati</taxon>
        <taxon>Bacillota</taxon>
        <taxon>Erysipelotrichia</taxon>
        <taxon>Erysipelotrichales</taxon>
        <taxon>Erysipelotrichaceae</taxon>
        <taxon>Breznakia</taxon>
    </lineage>
</organism>
<dbReference type="Pfam" id="PF02782">
    <property type="entry name" value="FGGY_C"/>
    <property type="match status" value="1"/>
</dbReference>
<dbReference type="SUPFAM" id="SSF53067">
    <property type="entry name" value="Actin-like ATPase domain"/>
    <property type="match status" value="2"/>
</dbReference>
<evidence type="ECO:0000256" key="3">
    <source>
        <dbReference type="ARBA" id="ARBA00022777"/>
    </source>
</evidence>
<keyword evidence="7" id="KW-1185">Reference proteome</keyword>
<gene>
    <name evidence="6" type="ORF">J2S15_003950</name>
</gene>
<dbReference type="PANTHER" id="PTHR43095">
    <property type="entry name" value="SUGAR KINASE"/>
    <property type="match status" value="1"/>
</dbReference>
<protein>
    <submittedName>
        <fullName evidence="6">Sugar (Pentulose or hexulose) kinase</fullName>
    </submittedName>
</protein>
<reference evidence="6 7" key="1">
    <citation type="submission" date="2023-07" db="EMBL/GenBank/DDBJ databases">
        <title>Genomic Encyclopedia of Type Strains, Phase IV (KMG-IV): sequencing the most valuable type-strain genomes for metagenomic binning, comparative biology and taxonomic classification.</title>
        <authorList>
            <person name="Goeker M."/>
        </authorList>
    </citation>
    <scope>NUCLEOTIDE SEQUENCE [LARGE SCALE GENOMIC DNA]</scope>
    <source>
        <strain evidence="6 7">DSM 16784</strain>
    </source>
</reference>
<dbReference type="Proteomes" id="UP001230220">
    <property type="component" value="Unassembled WGS sequence"/>
</dbReference>
<dbReference type="CDD" id="cd07809">
    <property type="entry name" value="ASKHA_NBD_FGGY_BaXK-like"/>
    <property type="match status" value="1"/>
</dbReference>
<evidence type="ECO:0000313" key="6">
    <source>
        <dbReference type="EMBL" id="MDQ0363189.1"/>
    </source>
</evidence>
<dbReference type="GO" id="GO:0016301">
    <property type="term" value="F:kinase activity"/>
    <property type="evidence" value="ECO:0007669"/>
    <property type="project" value="UniProtKB-KW"/>
</dbReference>
<comment type="similarity">
    <text evidence="1">Belongs to the FGGY kinase family.</text>
</comment>
<dbReference type="Pfam" id="PF00370">
    <property type="entry name" value="FGGY_N"/>
    <property type="match status" value="1"/>
</dbReference>
<keyword evidence="2" id="KW-0808">Transferase</keyword>
<dbReference type="PANTHER" id="PTHR43095:SF5">
    <property type="entry name" value="XYLULOSE KINASE"/>
    <property type="match status" value="1"/>
</dbReference>
<proteinExistence type="inferred from homology"/>